<gene>
    <name evidence="4" type="ORF">HMPREF1218_0145</name>
</gene>
<comment type="caution">
    <text evidence="4">The sequence shown here is derived from an EMBL/GenBank/DDBJ whole genome shotgun (WGS) entry which is preliminary data.</text>
</comment>
<dbReference type="GO" id="GO:0016020">
    <property type="term" value="C:membrane"/>
    <property type="evidence" value="ECO:0007669"/>
    <property type="project" value="TreeGrafter"/>
</dbReference>
<protein>
    <submittedName>
        <fullName evidence="4">Oxidoreductase, short chain dehydrogenase/reductase family protein</fullName>
    </submittedName>
</protein>
<dbReference type="Gene3D" id="3.40.50.720">
    <property type="entry name" value="NAD(P)-binding Rossmann-like Domain"/>
    <property type="match status" value="1"/>
</dbReference>
<dbReference type="Pfam" id="PF00106">
    <property type="entry name" value="adh_short"/>
    <property type="match status" value="1"/>
</dbReference>
<dbReference type="InterPro" id="IPR002347">
    <property type="entry name" value="SDR_fam"/>
</dbReference>
<evidence type="ECO:0000256" key="1">
    <source>
        <dbReference type="ARBA" id="ARBA00006484"/>
    </source>
</evidence>
<evidence type="ECO:0000256" key="3">
    <source>
        <dbReference type="SAM" id="Phobius"/>
    </source>
</evidence>
<evidence type="ECO:0000313" key="5">
    <source>
        <dbReference type="Proteomes" id="UP000016600"/>
    </source>
</evidence>
<dbReference type="SUPFAM" id="SSF51735">
    <property type="entry name" value="NAD(P)-binding Rossmann-fold domains"/>
    <property type="match status" value="1"/>
</dbReference>
<keyword evidence="2" id="KW-0560">Oxidoreductase</keyword>
<accession>U2KYZ1</accession>
<dbReference type="EMBL" id="AWET01000008">
    <property type="protein sequence ID" value="ERK03657.1"/>
    <property type="molecule type" value="Genomic_DNA"/>
</dbReference>
<dbReference type="GO" id="GO:0016491">
    <property type="term" value="F:oxidoreductase activity"/>
    <property type="evidence" value="ECO:0007669"/>
    <property type="project" value="UniProtKB-KW"/>
</dbReference>
<reference evidence="4 5" key="1">
    <citation type="submission" date="2013-08" db="EMBL/GenBank/DDBJ databases">
        <authorList>
            <person name="Durkin A.S."/>
            <person name="Haft D.R."/>
            <person name="McCorrison J."/>
            <person name="Torralba M."/>
            <person name="Gillis M."/>
            <person name="Haft D.H."/>
            <person name="Methe B."/>
            <person name="Sutton G."/>
            <person name="Nelson K.E."/>
        </authorList>
    </citation>
    <scope>NUCLEOTIDE SEQUENCE [LARGE SCALE GENOMIC DNA]</scope>
    <source>
        <strain evidence="4 5">F0068</strain>
    </source>
</reference>
<proteinExistence type="inferred from homology"/>
<name>U2KYZ1_9BACT</name>
<dbReference type="PATRIC" id="fig|1081904.3.peg.578"/>
<dbReference type="AlphaFoldDB" id="U2KYZ1"/>
<feature type="transmembrane region" description="Helical" evidence="3">
    <location>
        <begin position="6"/>
        <end position="27"/>
    </location>
</feature>
<evidence type="ECO:0000313" key="4">
    <source>
        <dbReference type="EMBL" id="ERK03657.1"/>
    </source>
</evidence>
<keyword evidence="3" id="KW-1133">Transmembrane helix</keyword>
<evidence type="ECO:0000256" key="2">
    <source>
        <dbReference type="ARBA" id="ARBA00023002"/>
    </source>
</evidence>
<comment type="similarity">
    <text evidence="1">Belongs to the short-chain dehydrogenases/reductases (SDR) family.</text>
</comment>
<dbReference type="Proteomes" id="UP000016600">
    <property type="component" value="Unassembled WGS sequence"/>
</dbReference>
<dbReference type="PANTHER" id="PTHR44196:SF3">
    <property type="entry name" value="SHORT CHAIN DEHYDROGENASE FAMILY PROTEIN"/>
    <property type="match status" value="1"/>
</dbReference>
<organism evidence="4 5">
    <name type="scientific">Hoylesella pleuritidis F0068</name>
    <dbReference type="NCBI Taxonomy" id="1081904"/>
    <lineage>
        <taxon>Bacteria</taxon>
        <taxon>Pseudomonadati</taxon>
        <taxon>Bacteroidota</taxon>
        <taxon>Bacteroidia</taxon>
        <taxon>Bacteroidales</taxon>
        <taxon>Prevotellaceae</taxon>
        <taxon>Hoylesella</taxon>
    </lineage>
</organism>
<keyword evidence="5" id="KW-1185">Reference proteome</keyword>
<dbReference type="InterPro" id="IPR036291">
    <property type="entry name" value="NAD(P)-bd_dom_sf"/>
</dbReference>
<sequence length="270" mass="30401">MITNSLYFIFFIFSVNMWMKLSIFAAMKRAIIIGASSGIGREVAMLLLADGWRVGIAARRIEVLREIKNAFPEQVETARIDITDNGATTELQSLVDRLGGMDLYFHASGIGQQNRTVDADIEMRIVETNALGFTRMVDAAFGYMVAHGGGHIAVISSIAGTKGLGPVAAYSATKAFQNTYIQALEQLSISRKLNLSFTDIRPGFVDTPLLTGDRYPLLMDKTRVARYIVRALAARRHVCIIDWRYRILVFFWRLIPNRMWRKMRLTNQKG</sequence>
<keyword evidence="3" id="KW-0472">Membrane</keyword>
<keyword evidence="3" id="KW-0812">Transmembrane</keyword>
<dbReference type="PANTHER" id="PTHR44196">
    <property type="entry name" value="DEHYDROGENASE/REDUCTASE SDR FAMILY MEMBER 7B"/>
    <property type="match status" value="1"/>
</dbReference>
<dbReference type="PRINTS" id="PR00081">
    <property type="entry name" value="GDHRDH"/>
</dbReference>